<proteinExistence type="predicted"/>
<name>A0AC35GBU0_9BILA</name>
<evidence type="ECO:0000313" key="1">
    <source>
        <dbReference type="Proteomes" id="UP000887580"/>
    </source>
</evidence>
<protein>
    <submittedName>
        <fullName evidence="2">Uncharacterized protein</fullName>
    </submittedName>
</protein>
<accession>A0AC35GBU0</accession>
<reference evidence="2" key="1">
    <citation type="submission" date="2022-11" db="UniProtKB">
        <authorList>
            <consortium name="WormBaseParasite"/>
        </authorList>
    </citation>
    <scope>IDENTIFICATION</scope>
</reference>
<dbReference type="Proteomes" id="UP000887580">
    <property type="component" value="Unplaced"/>
</dbReference>
<evidence type="ECO:0000313" key="2">
    <source>
        <dbReference type="WBParaSite" id="PS1159_v2.g3717.t1"/>
    </source>
</evidence>
<sequence length="164" mass="18740">MDDLFYFAAIFIAALIFISCIIHCIYRCCKCCCYKSKSEENGEHQINTILLQDYEEICQLPKVFGKNAKLYSVTNNLDRGIAHVYSRHSNDFKSETDVAKSLKKNLISSKLIGEEADSRGNRYIWKSNDRRGSSKEELVTILSPRHGGDFELITAYYMPVSKCS</sequence>
<organism evidence="1 2">
    <name type="scientific">Panagrolaimus sp. PS1159</name>
    <dbReference type="NCBI Taxonomy" id="55785"/>
    <lineage>
        <taxon>Eukaryota</taxon>
        <taxon>Metazoa</taxon>
        <taxon>Ecdysozoa</taxon>
        <taxon>Nematoda</taxon>
        <taxon>Chromadorea</taxon>
        <taxon>Rhabditida</taxon>
        <taxon>Tylenchina</taxon>
        <taxon>Panagrolaimomorpha</taxon>
        <taxon>Panagrolaimoidea</taxon>
        <taxon>Panagrolaimidae</taxon>
        <taxon>Panagrolaimus</taxon>
    </lineage>
</organism>
<dbReference type="WBParaSite" id="PS1159_v2.g3717.t1">
    <property type="protein sequence ID" value="PS1159_v2.g3717.t1"/>
    <property type="gene ID" value="PS1159_v2.g3717"/>
</dbReference>